<name>A0A0G1EMZ8_9BACT</name>
<dbReference type="PATRIC" id="fig|1618778.3.peg.515"/>
<protein>
    <submittedName>
        <fullName evidence="1">Uncharacterized protein</fullName>
    </submittedName>
</protein>
<evidence type="ECO:0000313" key="1">
    <source>
        <dbReference type="EMBL" id="KKT11355.1"/>
    </source>
</evidence>
<organism evidence="1 2">
    <name type="scientific">Candidatus Nomurabacteria bacterium GW2011_GWF2_43_24</name>
    <dbReference type="NCBI Taxonomy" id="1618778"/>
    <lineage>
        <taxon>Bacteria</taxon>
        <taxon>Candidatus Nomuraibacteriota</taxon>
    </lineage>
</organism>
<comment type="caution">
    <text evidence="1">The sequence shown here is derived from an EMBL/GenBank/DDBJ whole genome shotgun (WGS) entry which is preliminary data.</text>
</comment>
<dbReference type="AlphaFoldDB" id="A0A0G1EMZ8"/>
<reference evidence="1 2" key="1">
    <citation type="journal article" date="2015" name="Nature">
        <title>rRNA introns, odd ribosomes, and small enigmatic genomes across a large radiation of phyla.</title>
        <authorList>
            <person name="Brown C.T."/>
            <person name="Hug L.A."/>
            <person name="Thomas B.C."/>
            <person name="Sharon I."/>
            <person name="Castelle C.J."/>
            <person name="Singh A."/>
            <person name="Wilkins M.J."/>
            <person name="Williams K.H."/>
            <person name="Banfield J.F."/>
        </authorList>
    </citation>
    <scope>NUCLEOTIDE SEQUENCE [LARGE SCALE GENOMIC DNA]</scope>
</reference>
<sequence length="320" mass="36427">MPEIDYEALLVKYPWIIERDKDCILSPDSDGLLCGLLMSHYLGWKIRGFYDGKILILKDRIDPKNCVFLDIEIFRSNIKSVGQHMVLYDKANLPPNWNNFDNCIAANNLRNYDFKNNFKLKYPLGTIHLLLAILGQNKNIPILKHAISALLYTDGVFKNQFNYPENCLSWLEFLGADKDNNPLKKVFKDPHYSTHELMVELQDFFSKINIIGGGKRGGDKMKISDSKGNVKNINPSTGQLEDKTKSQAKAFLEMLAGKTGWAFTPVHWFWGPYKITKFKKGSIKPGKARYNTLLTQNPLSLAIISGLSIEYTLDENGVLD</sequence>
<evidence type="ECO:0000313" key="2">
    <source>
        <dbReference type="Proteomes" id="UP000033907"/>
    </source>
</evidence>
<accession>A0A0G1EMZ8</accession>
<proteinExistence type="predicted"/>
<gene>
    <name evidence="1" type="ORF">UV91_C0007G0055</name>
</gene>
<dbReference type="EMBL" id="LCGH01000007">
    <property type="protein sequence ID" value="KKT11355.1"/>
    <property type="molecule type" value="Genomic_DNA"/>
</dbReference>
<dbReference type="Proteomes" id="UP000033907">
    <property type="component" value="Unassembled WGS sequence"/>
</dbReference>